<dbReference type="PANTHER" id="PTHR15863:SF2">
    <property type="entry name" value="MRN COMPLEX-INTERACTING PROTEIN"/>
    <property type="match status" value="1"/>
</dbReference>
<evidence type="ECO:0000256" key="1">
    <source>
        <dbReference type="SAM" id="MobiDB-lite"/>
    </source>
</evidence>
<reference evidence="3" key="1">
    <citation type="submission" date="2021-05" db="EMBL/GenBank/DDBJ databases">
        <title>The genome of the haptophyte Pavlova lutheri (Diacronema luteri, Pavlovales) - a model for lipid biosynthesis in eukaryotic algae.</title>
        <authorList>
            <person name="Hulatt C.J."/>
            <person name="Posewitz M.C."/>
        </authorList>
    </citation>
    <scope>NUCLEOTIDE SEQUENCE</scope>
    <source>
        <strain evidence="3">NIVA-4/92</strain>
    </source>
</reference>
<dbReference type="InterPro" id="IPR032739">
    <property type="entry name" value="MRNIP"/>
</dbReference>
<keyword evidence="4" id="KW-1185">Reference proteome</keyword>
<evidence type="ECO:0000259" key="2">
    <source>
        <dbReference type="Pfam" id="PF15749"/>
    </source>
</evidence>
<feature type="compositionally biased region" description="Basic and acidic residues" evidence="1">
    <location>
        <begin position="124"/>
        <end position="135"/>
    </location>
</feature>
<dbReference type="GO" id="GO:0005634">
    <property type="term" value="C:nucleus"/>
    <property type="evidence" value="ECO:0007669"/>
    <property type="project" value="TreeGrafter"/>
</dbReference>
<dbReference type="Pfam" id="PF15749">
    <property type="entry name" value="MRNIP"/>
    <property type="match status" value="1"/>
</dbReference>
<dbReference type="Proteomes" id="UP000751190">
    <property type="component" value="Unassembled WGS sequence"/>
</dbReference>
<dbReference type="GO" id="GO:0007095">
    <property type="term" value="P:mitotic G2 DNA damage checkpoint signaling"/>
    <property type="evidence" value="ECO:0007669"/>
    <property type="project" value="TreeGrafter"/>
</dbReference>
<comment type="caution">
    <text evidence="3">The sequence shown here is derived from an EMBL/GenBank/DDBJ whole genome shotgun (WGS) entry which is preliminary data.</text>
</comment>
<protein>
    <recommendedName>
        <fullName evidence="2">MRN complex-interacting protein N-terminal domain-containing protein</fullName>
    </recommendedName>
</protein>
<dbReference type="OrthoDB" id="5960226at2759"/>
<dbReference type="GO" id="GO:0003682">
    <property type="term" value="F:chromatin binding"/>
    <property type="evidence" value="ECO:0007669"/>
    <property type="project" value="TreeGrafter"/>
</dbReference>
<organism evidence="3 4">
    <name type="scientific">Diacronema lutheri</name>
    <name type="common">Unicellular marine alga</name>
    <name type="synonym">Monochrysis lutheri</name>
    <dbReference type="NCBI Taxonomy" id="2081491"/>
    <lineage>
        <taxon>Eukaryota</taxon>
        <taxon>Haptista</taxon>
        <taxon>Haptophyta</taxon>
        <taxon>Pavlovophyceae</taxon>
        <taxon>Pavlovales</taxon>
        <taxon>Pavlovaceae</taxon>
        <taxon>Diacronema</taxon>
    </lineage>
</organism>
<dbReference type="AlphaFoldDB" id="A0A8J6C956"/>
<dbReference type="PANTHER" id="PTHR15863">
    <property type="entry name" value="MRN COMPLEX-INTERACTING PROTEIN"/>
    <property type="match status" value="1"/>
</dbReference>
<evidence type="ECO:0000313" key="3">
    <source>
        <dbReference type="EMBL" id="KAG8459113.1"/>
    </source>
</evidence>
<gene>
    <name evidence="3" type="ORF">KFE25_002520</name>
</gene>
<feature type="region of interest" description="Disordered" evidence="1">
    <location>
        <begin position="111"/>
        <end position="181"/>
    </location>
</feature>
<sequence length="181" mass="19195">MGGLDFVALRCAGCAIFQVQQQRAAGKWQCRACGAKQSLTRIYARDAKAANVRTVVHELSRLQGESERVALAELADGHGDDAGEGANQIDGPIVVDFAASRWRHLVDDLPDARGAEQDSGAGEADGKDSHGERCDAVGAGWSTASATNGRVRRPEYVGAKRAAVAEPRRPPSGPSKWAKFV</sequence>
<accession>A0A8J6C956</accession>
<evidence type="ECO:0000313" key="4">
    <source>
        <dbReference type="Proteomes" id="UP000751190"/>
    </source>
</evidence>
<dbReference type="EMBL" id="JAGTXO010000044">
    <property type="protein sequence ID" value="KAG8459113.1"/>
    <property type="molecule type" value="Genomic_DNA"/>
</dbReference>
<dbReference type="InterPro" id="IPR049472">
    <property type="entry name" value="MRNIP_N"/>
</dbReference>
<feature type="domain" description="MRN complex-interacting protein N-terminal" evidence="2">
    <location>
        <begin position="9"/>
        <end position="71"/>
    </location>
</feature>
<proteinExistence type="predicted"/>
<name>A0A8J6C956_DIALT</name>